<keyword evidence="7 9" id="KW-0408">Iron</keyword>
<evidence type="ECO:0000313" key="13">
    <source>
        <dbReference type="EnsemblPlants" id="Pp3c12_25250V3.1"/>
    </source>
</evidence>
<dbReference type="InterPro" id="IPR002401">
    <property type="entry name" value="Cyt_P450_E_grp-I"/>
</dbReference>
<dbReference type="Pfam" id="PF00067">
    <property type="entry name" value="p450"/>
    <property type="match status" value="1"/>
</dbReference>
<dbReference type="Gramene" id="Pp3c12_25250V3.2">
    <property type="protein sequence ID" value="Pp3c12_25250V3.2"/>
    <property type="gene ID" value="Pp3c12_25250"/>
</dbReference>
<reference evidence="12 14" key="2">
    <citation type="journal article" date="2018" name="Plant J.">
        <title>The Physcomitrella patens chromosome-scale assembly reveals moss genome structure and evolution.</title>
        <authorList>
            <person name="Lang D."/>
            <person name="Ullrich K.K."/>
            <person name="Murat F."/>
            <person name="Fuchs J."/>
            <person name="Jenkins J."/>
            <person name="Haas F.B."/>
            <person name="Piednoel M."/>
            <person name="Gundlach H."/>
            <person name="Van Bel M."/>
            <person name="Meyberg R."/>
            <person name="Vives C."/>
            <person name="Morata J."/>
            <person name="Symeonidi A."/>
            <person name="Hiss M."/>
            <person name="Muchero W."/>
            <person name="Kamisugi Y."/>
            <person name="Saleh O."/>
            <person name="Blanc G."/>
            <person name="Decker E.L."/>
            <person name="van Gessel N."/>
            <person name="Grimwood J."/>
            <person name="Hayes R.D."/>
            <person name="Graham S.W."/>
            <person name="Gunter L.E."/>
            <person name="McDaniel S.F."/>
            <person name="Hoernstein S.N.W."/>
            <person name="Larsson A."/>
            <person name="Li F.W."/>
            <person name="Perroud P.F."/>
            <person name="Phillips J."/>
            <person name="Ranjan P."/>
            <person name="Rokshar D.S."/>
            <person name="Rothfels C.J."/>
            <person name="Schneider L."/>
            <person name="Shu S."/>
            <person name="Stevenson D.W."/>
            <person name="Thummler F."/>
            <person name="Tillich M."/>
            <person name="Villarreal Aguilar J.C."/>
            <person name="Widiez T."/>
            <person name="Wong G.K."/>
            <person name="Wymore A."/>
            <person name="Zhang Y."/>
            <person name="Zimmer A.D."/>
            <person name="Quatrano R.S."/>
            <person name="Mayer K.F.X."/>
            <person name="Goodstein D."/>
            <person name="Casacuberta J.M."/>
            <person name="Vandepoele K."/>
            <person name="Reski R."/>
            <person name="Cuming A.C."/>
            <person name="Tuskan G.A."/>
            <person name="Maumus F."/>
            <person name="Salse J."/>
            <person name="Schmutz J."/>
            <person name="Rensing S.A."/>
        </authorList>
    </citation>
    <scope>NUCLEOTIDE SEQUENCE [LARGE SCALE GENOMIC DNA]</scope>
    <source>
        <strain evidence="13 14">cv. Gransden 2004</strain>
    </source>
</reference>
<organism evidence="12">
    <name type="scientific">Physcomitrium patens</name>
    <name type="common">Spreading-leaved earth moss</name>
    <name type="synonym">Physcomitrella patens</name>
    <dbReference type="NCBI Taxonomy" id="3218"/>
    <lineage>
        <taxon>Eukaryota</taxon>
        <taxon>Viridiplantae</taxon>
        <taxon>Streptophyta</taxon>
        <taxon>Embryophyta</taxon>
        <taxon>Bryophyta</taxon>
        <taxon>Bryophytina</taxon>
        <taxon>Bryopsida</taxon>
        <taxon>Funariidae</taxon>
        <taxon>Funariales</taxon>
        <taxon>Funariaceae</taxon>
        <taxon>Physcomitrium</taxon>
    </lineage>
</organism>
<comment type="similarity">
    <text evidence="10">Belongs to the cytochrome P450 family.</text>
</comment>
<dbReference type="PROSITE" id="PS00086">
    <property type="entry name" value="CYTOCHROME_P450"/>
    <property type="match status" value="1"/>
</dbReference>
<dbReference type="PRINTS" id="PR00385">
    <property type="entry name" value="P450"/>
</dbReference>
<evidence type="ECO:0000313" key="12">
    <source>
        <dbReference type="EMBL" id="PNR44363.1"/>
    </source>
</evidence>
<name>A0A2K1JS53_PHYPA</name>
<gene>
    <name evidence="13" type="primary">LOC112289958</name>
    <name evidence="12" type="ORF">PHYPA_016747</name>
</gene>
<comment type="cofactor">
    <cofactor evidence="9">
        <name>heme</name>
        <dbReference type="ChEBI" id="CHEBI:30413"/>
    </cofactor>
</comment>
<keyword evidence="10" id="KW-0503">Monooxygenase</keyword>
<dbReference type="OrthoDB" id="1470350at2759"/>
<keyword evidence="5 11" id="KW-1133">Transmembrane helix</keyword>
<evidence type="ECO:0000256" key="10">
    <source>
        <dbReference type="RuleBase" id="RU000461"/>
    </source>
</evidence>
<dbReference type="Proteomes" id="UP000006727">
    <property type="component" value="Chromosome 12"/>
</dbReference>
<comment type="subcellular location">
    <subcellularLocation>
        <location evidence="1">Membrane</location>
    </subcellularLocation>
</comment>
<keyword evidence="4 9" id="KW-0479">Metal-binding</keyword>
<dbReference type="PaxDb" id="3218-PP1S155_12V6.1"/>
<evidence type="ECO:0000256" key="11">
    <source>
        <dbReference type="SAM" id="Phobius"/>
    </source>
</evidence>
<dbReference type="GO" id="GO:0020037">
    <property type="term" value="F:heme binding"/>
    <property type="evidence" value="ECO:0007669"/>
    <property type="project" value="InterPro"/>
</dbReference>
<reference evidence="13" key="3">
    <citation type="submission" date="2020-12" db="UniProtKB">
        <authorList>
            <consortium name="EnsemblPlants"/>
        </authorList>
    </citation>
    <scope>IDENTIFICATION</scope>
</reference>
<dbReference type="InterPro" id="IPR001128">
    <property type="entry name" value="Cyt_P450"/>
</dbReference>
<evidence type="ECO:0000256" key="1">
    <source>
        <dbReference type="ARBA" id="ARBA00004370"/>
    </source>
</evidence>
<dbReference type="RefSeq" id="XP_024391513.1">
    <property type="nucleotide sequence ID" value="XM_024535745.2"/>
</dbReference>
<dbReference type="InterPro" id="IPR036396">
    <property type="entry name" value="Cyt_P450_sf"/>
</dbReference>
<dbReference type="SUPFAM" id="SSF48264">
    <property type="entry name" value="Cytochrome P450"/>
    <property type="match status" value="1"/>
</dbReference>
<evidence type="ECO:0000256" key="3">
    <source>
        <dbReference type="ARBA" id="ARBA00022692"/>
    </source>
</evidence>
<dbReference type="OMA" id="WGIEPRM"/>
<evidence type="ECO:0000256" key="7">
    <source>
        <dbReference type="ARBA" id="ARBA00023004"/>
    </source>
</evidence>
<keyword evidence="14" id="KW-1185">Reference proteome</keyword>
<dbReference type="AlphaFoldDB" id="A0A2K1JS53"/>
<dbReference type="PRINTS" id="PR00463">
    <property type="entry name" value="EP450I"/>
</dbReference>
<sequence length="541" mass="61455">MMVEYSQSWTALAVVELSVVAITAVFVPLWNVCSTFLLEPLRLRRVMGKQDVRLAPFNLVFGNAFEIGAHAQSFPETLPLKFDDLEPTATPQFDLYFSKYGKRFLYHVGSETRLVVRDPEMAKEVLFNRMGWYERSPLDLHIFSQVIGKGMFVVKGEEWEMQRRMLNPCFSNESLKPMVERMVKSAAQEMRNWEEMAAQAGGRVEHDVEHDIHIIAYNIISYTAFNEGFDKGKQIYLMQDEIMGHLFAAIGNPSFWIPGLRLLPTKHATAIAQLNGRTEKLIMELVKDRREAVQKGERDSYGDDLLGRMLTATERTDGSSHKFILDAVINNCKNFFFAGSDSAANLTTFSLLMLANYPEWQDRARKEVLEVFGDNDPCEMNDISRLKIVGMISQEIARIFAVSPSIARLAVKDCQLGDLFIPKGLVIEIATLAMHRDPELWGKDVAEFRPERFANGASAACTHHQAFLPFGAGPRSCIAEKMAWLEVKVVLCMILRRFLILPSPKYKHHPHFAMVNRPKYGLPLILEILPQSRSDSIMAEI</sequence>
<dbReference type="GeneID" id="112289958"/>
<evidence type="ECO:0000256" key="8">
    <source>
        <dbReference type="ARBA" id="ARBA00023136"/>
    </source>
</evidence>
<dbReference type="GO" id="GO:0005506">
    <property type="term" value="F:iron ion binding"/>
    <property type="evidence" value="ECO:0007669"/>
    <property type="project" value="InterPro"/>
</dbReference>
<keyword evidence="8 11" id="KW-0472">Membrane</keyword>
<dbReference type="EnsemblPlants" id="Pp3c12_25250V3.1">
    <property type="protein sequence ID" value="Pp3c12_25250V3.1"/>
    <property type="gene ID" value="Pp3c12_25250"/>
</dbReference>
<dbReference type="Gene3D" id="1.10.630.10">
    <property type="entry name" value="Cytochrome P450"/>
    <property type="match status" value="1"/>
</dbReference>
<dbReference type="Gramene" id="Pp3c12_25250V3.1">
    <property type="protein sequence ID" value="Pp3c12_25250V3.1"/>
    <property type="gene ID" value="Pp3c12_25250"/>
</dbReference>
<dbReference type="GO" id="GO:0016020">
    <property type="term" value="C:membrane"/>
    <property type="evidence" value="ECO:0007669"/>
    <property type="project" value="UniProtKB-SubCell"/>
</dbReference>
<evidence type="ECO:0000313" key="14">
    <source>
        <dbReference type="Proteomes" id="UP000006727"/>
    </source>
</evidence>
<proteinExistence type="inferred from homology"/>
<evidence type="ECO:0000256" key="4">
    <source>
        <dbReference type="ARBA" id="ARBA00022723"/>
    </source>
</evidence>
<feature type="transmembrane region" description="Helical" evidence="11">
    <location>
        <begin position="12"/>
        <end position="38"/>
    </location>
</feature>
<protein>
    <recommendedName>
        <fullName evidence="15">Cytochrome P450</fullName>
    </recommendedName>
</protein>
<dbReference type="EMBL" id="ABEU02000012">
    <property type="protein sequence ID" value="PNR44363.1"/>
    <property type="molecule type" value="Genomic_DNA"/>
</dbReference>
<dbReference type="GO" id="GO:0016705">
    <property type="term" value="F:oxidoreductase activity, acting on paired donors, with incorporation or reduction of molecular oxygen"/>
    <property type="evidence" value="ECO:0007669"/>
    <property type="project" value="InterPro"/>
</dbReference>
<evidence type="ECO:0000256" key="5">
    <source>
        <dbReference type="ARBA" id="ARBA00022989"/>
    </source>
</evidence>
<evidence type="ECO:0008006" key="15">
    <source>
        <dbReference type="Google" id="ProtNLM"/>
    </source>
</evidence>
<keyword evidence="2 9" id="KW-0349">Heme</keyword>
<dbReference type="PANTHER" id="PTHR24282:SF211">
    <property type="entry name" value="CYTOCHROME P450-RELATED"/>
    <property type="match status" value="1"/>
</dbReference>
<dbReference type="STRING" id="3218.A0A2K1JS53"/>
<evidence type="ECO:0000256" key="2">
    <source>
        <dbReference type="ARBA" id="ARBA00022617"/>
    </source>
</evidence>
<evidence type="ECO:0000256" key="6">
    <source>
        <dbReference type="ARBA" id="ARBA00023002"/>
    </source>
</evidence>
<dbReference type="EnsemblPlants" id="Pp3c12_25250V3.2">
    <property type="protein sequence ID" value="Pp3c12_25250V3.2"/>
    <property type="gene ID" value="Pp3c12_25250"/>
</dbReference>
<keyword evidence="3 11" id="KW-0812">Transmembrane</keyword>
<feature type="binding site" description="axial binding residue" evidence="9">
    <location>
        <position position="477"/>
    </location>
    <ligand>
        <name>heme</name>
        <dbReference type="ChEBI" id="CHEBI:30413"/>
    </ligand>
    <ligandPart>
        <name>Fe</name>
        <dbReference type="ChEBI" id="CHEBI:18248"/>
    </ligandPart>
</feature>
<dbReference type="GO" id="GO:0004497">
    <property type="term" value="F:monooxygenase activity"/>
    <property type="evidence" value="ECO:0000318"/>
    <property type="project" value="GO_Central"/>
</dbReference>
<evidence type="ECO:0000256" key="9">
    <source>
        <dbReference type="PIRSR" id="PIRSR602401-1"/>
    </source>
</evidence>
<dbReference type="PANTHER" id="PTHR24282">
    <property type="entry name" value="CYTOCHROME P450 FAMILY MEMBER"/>
    <property type="match status" value="1"/>
</dbReference>
<reference evidence="12 14" key="1">
    <citation type="journal article" date="2008" name="Science">
        <title>The Physcomitrella genome reveals evolutionary insights into the conquest of land by plants.</title>
        <authorList>
            <person name="Rensing S."/>
            <person name="Lang D."/>
            <person name="Zimmer A."/>
            <person name="Terry A."/>
            <person name="Salamov A."/>
            <person name="Shapiro H."/>
            <person name="Nishiyama T."/>
            <person name="Perroud P.-F."/>
            <person name="Lindquist E."/>
            <person name="Kamisugi Y."/>
            <person name="Tanahashi T."/>
            <person name="Sakakibara K."/>
            <person name="Fujita T."/>
            <person name="Oishi K."/>
            <person name="Shin-I T."/>
            <person name="Kuroki Y."/>
            <person name="Toyoda A."/>
            <person name="Suzuki Y."/>
            <person name="Hashimoto A."/>
            <person name="Yamaguchi K."/>
            <person name="Sugano A."/>
            <person name="Kohara Y."/>
            <person name="Fujiyama A."/>
            <person name="Anterola A."/>
            <person name="Aoki S."/>
            <person name="Ashton N."/>
            <person name="Barbazuk W.B."/>
            <person name="Barker E."/>
            <person name="Bennetzen J."/>
            <person name="Bezanilla M."/>
            <person name="Blankenship R."/>
            <person name="Cho S.H."/>
            <person name="Dutcher S."/>
            <person name="Estelle M."/>
            <person name="Fawcett J.A."/>
            <person name="Gundlach H."/>
            <person name="Hanada K."/>
            <person name="Heyl A."/>
            <person name="Hicks K.A."/>
            <person name="Hugh J."/>
            <person name="Lohr M."/>
            <person name="Mayer K."/>
            <person name="Melkozernov A."/>
            <person name="Murata T."/>
            <person name="Nelson D."/>
            <person name="Pils B."/>
            <person name="Prigge M."/>
            <person name="Reiss B."/>
            <person name="Renner T."/>
            <person name="Rombauts S."/>
            <person name="Rushton P."/>
            <person name="Sanderfoot A."/>
            <person name="Schween G."/>
            <person name="Shiu S.-H."/>
            <person name="Stueber K."/>
            <person name="Theodoulou F.L."/>
            <person name="Tu H."/>
            <person name="Van de Peer Y."/>
            <person name="Verrier P.J."/>
            <person name="Waters E."/>
            <person name="Wood A."/>
            <person name="Yang L."/>
            <person name="Cove D."/>
            <person name="Cuming A."/>
            <person name="Hasebe M."/>
            <person name="Lucas S."/>
            <person name="Mishler D.B."/>
            <person name="Reski R."/>
            <person name="Grigoriev I."/>
            <person name="Quatrano R.S."/>
            <person name="Boore J.L."/>
        </authorList>
    </citation>
    <scope>NUCLEOTIDE SEQUENCE [LARGE SCALE GENOMIC DNA]</scope>
    <source>
        <strain evidence="13 14">cv. Gransden 2004</strain>
    </source>
</reference>
<dbReference type="InterPro" id="IPR050665">
    <property type="entry name" value="Cytochrome_P450_Monooxygen"/>
</dbReference>
<keyword evidence="6 10" id="KW-0560">Oxidoreductase</keyword>
<dbReference type="InterPro" id="IPR017972">
    <property type="entry name" value="Cyt_P450_CS"/>
</dbReference>
<accession>A0A2K1JS53</accession>